<accession>A0A1I1N8J4</accession>
<dbReference type="Pfam" id="PF14498">
    <property type="entry name" value="Glyco_hyd_65N_2"/>
    <property type="match status" value="1"/>
</dbReference>
<protein>
    <submittedName>
        <fullName evidence="4">Alpha-L-fucosidase 2</fullName>
    </submittedName>
</protein>
<reference evidence="4 5" key="1">
    <citation type="submission" date="2016-10" db="EMBL/GenBank/DDBJ databases">
        <authorList>
            <person name="de Groot N.N."/>
        </authorList>
    </citation>
    <scope>NUCLEOTIDE SEQUENCE [LARGE SCALE GENOMIC DNA]</scope>
    <source>
        <strain evidence="4 5">CGMCC 4.5739</strain>
    </source>
</reference>
<dbReference type="EMBL" id="FOLM01000007">
    <property type="protein sequence ID" value="SFC91083.1"/>
    <property type="molecule type" value="Genomic_DNA"/>
</dbReference>
<dbReference type="PANTHER" id="PTHR31084:SF0">
    <property type="entry name" value="ALPHA-L-FUCOSIDASE 2"/>
    <property type="match status" value="1"/>
</dbReference>
<name>A0A1I1N8J4_9ACTN</name>
<dbReference type="Gene3D" id="2.70.98.50">
    <property type="entry name" value="putative glycoside hydrolase family protein from bacillus halodurans"/>
    <property type="match status" value="1"/>
</dbReference>
<evidence type="ECO:0000313" key="4">
    <source>
        <dbReference type="EMBL" id="SFC91083.1"/>
    </source>
</evidence>
<feature type="domain" description="Alpha fucosidase A-like C-terminal" evidence="2">
    <location>
        <begin position="689"/>
        <end position="783"/>
    </location>
</feature>
<dbReference type="PANTHER" id="PTHR31084">
    <property type="entry name" value="ALPHA-L-FUCOSIDASE 2"/>
    <property type="match status" value="1"/>
</dbReference>
<dbReference type="InterPro" id="IPR049053">
    <property type="entry name" value="AFCA-like_C"/>
</dbReference>
<proteinExistence type="predicted"/>
<dbReference type="InterPro" id="IPR013780">
    <property type="entry name" value="Glyco_hydro_b"/>
</dbReference>
<dbReference type="GO" id="GO:0004560">
    <property type="term" value="F:alpha-L-fucosidase activity"/>
    <property type="evidence" value="ECO:0007669"/>
    <property type="project" value="InterPro"/>
</dbReference>
<dbReference type="PIRSF" id="PIRSF007663">
    <property type="entry name" value="UCP007663"/>
    <property type="match status" value="1"/>
</dbReference>
<dbReference type="AlphaFoldDB" id="A0A1I1N8J4"/>
<dbReference type="STRING" id="910347.SAMN05421773_107169"/>
<evidence type="ECO:0000259" key="2">
    <source>
        <dbReference type="Pfam" id="PF21307"/>
    </source>
</evidence>
<organism evidence="4 5">
    <name type="scientific">Streptomyces aidingensis</name>
    <dbReference type="NCBI Taxonomy" id="910347"/>
    <lineage>
        <taxon>Bacteria</taxon>
        <taxon>Bacillati</taxon>
        <taxon>Actinomycetota</taxon>
        <taxon>Actinomycetes</taxon>
        <taxon>Kitasatosporales</taxon>
        <taxon>Streptomycetaceae</taxon>
        <taxon>Streptomyces</taxon>
    </lineage>
</organism>
<dbReference type="InterPro" id="IPR008928">
    <property type="entry name" value="6-hairpin_glycosidase_sf"/>
</dbReference>
<dbReference type="SUPFAM" id="SSF48208">
    <property type="entry name" value="Six-hairpin glycosidases"/>
    <property type="match status" value="1"/>
</dbReference>
<gene>
    <name evidence="4" type="ORF">SAMN05421773_107169</name>
</gene>
<dbReference type="Proteomes" id="UP000199207">
    <property type="component" value="Unassembled WGS sequence"/>
</dbReference>
<dbReference type="Pfam" id="PF21307">
    <property type="entry name" value="Glyco_hydro_95_C"/>
    <property type="match status" value="1"/>
</dbReference>
<dbReference type="InterPro" id="IPR016518">
    <property type="entry name" value="Alpha-L-fucosidase"/>
</dbReference>
<evidence type="ECO:0000259" key="1">
    <source>
        <dbReference type="Pfam" id="PF14498"/>
    </source>
</evidence>
<dbReference type="OrthoDB" id="9802600at2"/>
<dbReference type="RefSeq" id="WP_093839279.1">
    <property type="nucleotide sequence ID" value="NZ_FOLM01000007.1"/>
</dbReference>
<sequence>MAPSASAPSASAAGPAPSAARPVLWYPEPAAEWLAALPVGNGRLGAMVHGGTATEELQLNEDTLWAGGPHDFVNPRAAGSLAEARRLVLAGEWDAAQRLIDRDLMGVPVRQPPYQTVGSLLLDFPDAGPDRVTEYRRELDLDSGVHTVSHLRGGVRHRRETFASVPDQVLVVRLTADRPGAVDCTARLAGPLAEGSSAPGPAAVSLHGRGGDWDGVPGAVRFRAVVQAVTEGGTATASPDGLLRVTGADAVTLLVAIRTDHRSWNRQPGGDPLDACLGDLLAAAGRPYAELRRRHTEDHRALFRRAALELPATEAAGLPTGRRVAAFADGSADPALVALYFAYGRYLLMACSRPGTQPANLQGLWNNLTDPPWGCKYTININTEMNYWPAAPANLLECWEPLFTLLEEIAEAGARTAREMYGAGGWVAHHNVDAWRGTAPADGAFWGMWPTGGAWLSLAIWEHYRFTGDPAALRRRFPVLAGAARFFLDSLVTDPATGELVTCPSVSPENAHHEGPGGSLCAGPAMDNQILRDLFDAVAEGCEILGEQPELAERVRAARARLAPMRIGAGGRLQEWREDWDAGAPEQDHRHISHLYGLHPGAQITRATPELRDAARVTLERRGDAGTGWSLAWKINFWARLGAGDRSFKLLTDQLTPRRTAPNLFDLHPPFQIDGNFGAVAGITEWLVQSHAGELELLPALPGALPTGRARGLLARDGFEVTLGWAGGRLTEARIVSRLGRPARVRYAGAPGLSVTRDGAAVPAERPEPGVTGFPTEAGAVYLLSPAG</sequence>
<dbReference type="GO" id="GO:0005975">
    <property type="term" value="P:carbohydrate metabolic process"/>
    <property type="evidence" value="ECO:0007669"/>
    <property type="project" value="InterPro"/>
</dbReference>
<dbReference type="InterPro" id="IPR054363">
    <property type="entry name" value="GH95_cat"/>
</dbReference>
<keyword evidence="5" id="KW-1185">Reference proteome</keyword>
<dbReference type="InterPro" id="IPR027414">
    <property type="entry name" value="GH95_N_dom"/>
</dbReference>
<feature type="domain" description="Glycosyl hydrolase family 95 catalytic" evidence="3">
    <location>
        <begin position="288"/>
        <end position="687"/>
    </location>
</feature>
<dbReference type="Gene3D" id="2.60.40.1180">
    <property type="entry name" value="Golgi alpha-mannosidase II"/>
    <property type="match status" value="1"/>
</dbReference>
<dbReference type="Pfam" id="PF22124">
    <property type="entry name" value="Glyco_hydro_95_cat"/>
    <property type="match status" value="1"/>
</dbReference>
<evidence type="ECO:0000313" key="5">
    <source>
        <dbReference type="Proteomes" id="UP000199207"/>
    </source>
</evidence>
<evidence type="ECO:0000259" key="3">
    <source>
        <dbReference type="Pfam" id="PF22124"/>
    </source>
</evidence>
<feature type="domain" description="Glycosyl hydrolase family 95 N-terminal" evidence="1">
    <location>
        <begin position="24"/>
        <end position="263"/>
    </location>
</feature>
<dbReference type="InterPro" id="IPR012341">
    <property type="entry name" value="6hp_glycosidase-like_sf"/>
</dbReference>
<dbReference type="Gene3D" id="1.50.10.10">
    <property type="match status" value="1"/>
</dbReference>